<dbReference type="AlphaFoldDB" id="A0A364JTE4"/>
<proteinExistence type="predicted"/>
<gene>
    <name evidence="1" type="ORF">C7374_11152</name>
</gene>
<evidence type="ECO:0000313" key="1">
    <source>
        <dbReference type="EMBL" id="RAK27058.1"/>
    </source>
</evidence>
<evidence type="ECO:0000313" key="2">
    <source>
        <dbReference type="Proteomes" id="UP000249453"/>
    </source>
</evidence>
<dbReference type="EMBL" id="QLMK01000011">
    <property type="protein sequence ID" value="RAK27058.1"/>
    <property type="molecule type" value="Genomic_DNA"/>
</dbReference>
<comment type="caution">
    <text evidence="1">The sequence shown here is derived from an EMBL/GenBank/DDBJ whole genome shotgun (WGS) entry which is preliminary data.</text>
</comment>
<dbReference type="Proteomes" id="UP000249453">
    <property type="component" value="Unassembled WGS sequence"/>
</dbReference>
<keyword evidence="2" id="KW-1185">Reference proteome</keyword>
<dbReference type="OrthoDB" id="8449991at2"/>
<dbReference type="RefSeq" id="WP_146612732.1">
    <property type="nucleotide sequence ID" value="NZ_JBHEEY010000011.1"/>
</dbReference>
<organism evidence="1 2">
    <name type="scientific">Falsochrobactrum ovis</name>
    <dbReference type="NCBI Taxonomy" id="1293442"/>
    <lineage>
        <taxon>Bacteria</taxon>
        <taxon>Pseudomonadati</taxon>
        <taxon>Pseudomonadota</taxon>
        <taxon>Alphaproteobacteria</taxon>
        <taxon>Hyphomicrobiales</taxon>
        <taxon>Brucellaceae</taxon>
        <taxon>Falsochrobactrum</taxon>
    </lineage>
</organism>
<accession>A0A364JTE4</accession>
<reference evidence="1 2" key="1">
    <citation type="submission" date="2018-06" db="EMBL/GenBank/DDBJ databases">
        <title>Genomic Encyclopedia of Type Strains, Phase IV (KMG-IV): sequencing the most valuable type-strain genomes for metagenomic binning, comparative biology and taxonomic classification.</title>
        <authorList>
            <person name="Goeker M."/>
        </authorList>
    </citation>
    <scope>NUCLEOTIDE SEQUENCE [LARGE SCALE GENOMIC DNA]</scope>
    <source>
        <strain evidence="1 2">DSM 26720</strain>
    </source>
</reference>
<protein>
    <submittedName>
        <fullName evidence="1">Uncharacterized protein</fullName>
    </submittedName>
</protein>
<sequence>MKLTPMIDYEDLIFQAKCQLDNVSDYFDEDASLHRCEGNTLFMILDDGTEATINLKPIIDFVAAMKELR</sequence>
<name>A0A364JTE4_9HYPH</name>